<feature type="compositionally biased region" description="Basic and acidic residues" evidence="2">
    <location>
        <begin position="1"/>
        <end position="12"/>
    </location>
</feature>
<dbReference type="Pfam" id="PF03033">
    <property type="entry name" value="Glyco_transf_28"/>
    <property type="match status" value="1"/>
</dbReference>
<evidence type="ECO:0000256" key="1">
    <source>
        <dbReference type="ARBA" id="ARBA00022679"/>
    </source>
</evidence>
<dbReference type="Gene3D" id="3.40.50.2000">
    <property type="entry name" value="Glycogen Phosphorylase B"/>
    <property type="match status" value="2"/>
</dbReference>
<protein>
    <submittedName>
        <fullName evidence="5">UDP-Glycosyltransferase/glycogen phosphorylase</fullName>
    </submittedName>
</protein>
<dbReference type="InterPro" id="IPR004276">
    <property type="entry name" value="GlycoTrans_28_N"/>
</dbReference>
<dbReference type="PANTHER" id="PTHR48050">
    <property type="entry name" value="STEROL 3-BETA-GLUCOSYLTRANSFERASE"/>
    <property type="match status" value="1"/>
</dbReference>
<dbReference type="GO" id="GO:0005975">
    <property type="term" value="P:carbohydrate metabolic process"/>
    <property type="evidence" value="ECO:0007669"/>
    <property type="project" value="InterPro"/>
</dbReference>
<proteinExistence type="predicted"/>
<gene>
    <name evidence="5" type="ORF">D6D20_08775</name>
</gene>
<dbReference type="PANTHER" id="PTHR48050:SF27">
    <property type="entry name" value="GLUCOSYLTRANSFERASE, PUTATIVE (AFU_ORTHOLOGUE AFUA_7G04880)-RELATED"/>
    <property type="match status" value="1"/>
</dbReference>
<dbReference type="CDD" id="cd03784">
    <property type="entry name" value="GT1_Gtf-like"/>
    <property type="match status" value="1"/>
</dbReference>
<dbReference type="InterPro" id="IPR010610">
    <property type="entry name" value="EryCIII-like_C"/>
</dbReference>
<dbReference type="SUPFAM" id="SSF53756">
    <property type="entry name" value="UDP-Glycosyltransferase/glycogen phosphorylase"/>
    <property type="match status" value="1"/>
</dbReference>
<evidence type="ECO:0000313" key="6">
    <source>
        <dbReference type="Proteomes" id="UP000310421"/>
    </source>
</evidence>
<dbReference type="EMBL" id="QZAN01000153">
    <property type="protein sequence ID" value="THW56374.1"/>
    <property type="molecule type" value="Genomic_DNA"/>
</dbReference>
<reference evidence="5 6" key="1">
    <citation type="submission" date="2018-10" db="EMBL/GenBank/DDBJ databases">
        <title>Fifty Aureobasidium pullulans genomes reveal a recombining polyextremotolerant generalist.</title>
        <authorList>
            <person name="Gostincar C."/>
            <person name="Turk M."/>
            <person name="Zajc J."/>
            <person name="Gunde-Cimerman N."/>
        </authorList>
    </citation>
    <scope>NUCLEOTIDE SEQUENCE [LARGE SCALE GENOMIC DNA]</scope>
    <source>
        <strain evidence="5 6">EXF-10751</strain>
    </source>
</reference>
<accession>A0A4V4ILZ9</accession>
<evidence type="ECO:0000259" key="3">
    <source>
        <dbReference type="Pfam" id="PF03033"/>
    </source>
</evidence>
<feature type="domain" description="Glycosyltransferase family 28 N-terminal" evidence="3">
    <location>
        <begin position="106"/>
        <end position="254"/>
    </location>
</feature>
<evidence type="ECO:0000256" key="2">
    <source>
        <dbReference type="SAM" id="MobiDB-lite"/>
    </source>
</evidence>
<dbReference type="FunFam" id="3.40.50.2000:FF:000009">
    <property type="entry name" value="Sterol 3-beta-glucosyltransferase UGT80A2"/>
    <property type="match status" value="1"/>
</dbReference>
<dbReference type="Pfam" id="PF06722">
    <property type="entry name" value="EryCIII-like_C"/>
    <property type="match status" value="1"/>
</dbReference>
<dbReference type="Proteomes" id="UP000310421">
    <property type="component" value="Unassembled WGS sequence"/>
</dbReference>
<dbReference type="FunFam" id="3.40.50.2000:FF:000100">
    <property type="entry name" value="Glycosyltransferase family 1 protein"/>
    <property type="match status" value="1"/>
</dbReference>
<name>A0A4V4ILZ9_AURPU</name>
<feature type="region of interest" description="Disordered" evidence="2">
    <location>
        <begin position="1"/>
        <end position="43"/>
    </location>
</feature>
<feature type="domain" description="Erythromycin biosynthesis protein CIII-like C-terminal" evidence="4">
    <location>
        <begin position="417"/>
        <end position="521"/>
    </location>
</feature>
<evidence type="ECO:0000259" key="4">
    <source>
        <dbReference type="Pfam" id="PF06722"/>
    </source>
</evidence>
<keyword evidence="1 5" id="KW-0808">Transferase</keyword>
<feature type="compositionally biased region" description="Basic and acidic residues" evidence="2">
    <location>
        <begin position="649"/>
        <end position="659"/>
    </location>
</feature>
<dbReference type="AlphaFoldDB" id="A0A4V4ILZ9"/>
<dbReference type="GO" id="GO:0016906">
    <property type="term" value="F:sterol 3-beta-glucosyltransferase activity"/>
    <property type="evidence" value="ECO:0007669"/>
    <property type="project" value="UniProtKB-ARBA"/>
</dbReference>
<dbReference type="InterPro" id="IPR050426">
    <property type="entry name" value="Glycosyltransferase_28"/>
</dbReference>
<comment type="caution">
    <text evidence="5">The sequence shown here is derived from an EMBL/GenBank/DDBJ whole genome shotgun (WGS) entry which is preliminary data.</text>
</comment>
<evidence type="ECO:0000313" key="5">
    <source>
        <dbReference type="EMBL" id="THW56374.1"/>
    </source>
</evidence>
<sequence>MTEPRGSEKLEKTTSNGSHADSLPPPPYTDVYNHSYHSSHDPESIELTAETPYHVRDDGRIDVDFNSRAVRTLSRLLPSGPTNNTELAPPAYDFTKALAWDIKLNIVIQVVGSRGDVQPFIALGSELQKYGHRVRLATHDMFANFVRKAGLEFFPIGGDPASLMAYMVKNPSLMPSVKTMMSGEIGRKRQMVAEMLSGCWDSCVLPDPLTQEPFVADAIIANPPSFAHVHCAQALGIPVHLMFTMPWTSTRAFPHPLANLANVDGDHAVANFVSYHVVEWMTWQGLGDVINDWRESIQLEPINLLDGPALAKMLRVPFTYCWSPALVPKPRDWPEYIVVHILTLVTYVCGFFFRDTPEYTPTSDLANFLSAGPPPVYIGFGSIVLDDPAKMLATIVEAVRAAGVRAIISKGWSDLGGDVSENIYYIGDCPHEWLFPRMAAVVHHGGAGTTACGIKNGIPTLICPFFGDQPFWGHMIASAGAGPEPLSPREMTPATLAEAIRFLMREETAVAAKAIAERMQAEDGVRAAVDSFHRHLPVEAMNCDLIPDQPAVWSLKSGSKRVKLSKLAAEVLTSQHSRLRKDLKTYQSRPVTIEPTRWDPLSGGASAVMATTLDLTGCITGMVTKPVQAYGDERRRQDRADKLDAMIDSQRLAEPDHKSSSASILTGTSGRSRESRTSPGGQAALASVKSIGNFAPTALKGMTVDIPMAITEGLRTAPRHYGDKVRDNGKVTGVGSGFAVAGKTFAWGMIDGVSDLVVQPYKECKKNGAAGIATGLGKGMAGMVTKTGAGMFGVLAYPAAGIAKSVRFAVHNRTRKLVGLQRREEGEWLVSNQKWSGSEVSGLIESFHALGSSKGQARGAKNTK</sequence>
<dbReference type="InterPro" id="IPR002213">
    <property type="entry name" value="UDP_glucos_trans"/>
</dbReference>
<feature type="region of interest" description="Disordered" evidence="2">
    <location>
        <begin position="649"/>
        <end position="682"/>
    </location>
</feature>
<organism evidence="5 6">
    <name type="scientific">Aureobasidium pullulans</name>
    <name type="common">Black yeast</name>
    <name type="synonym">Pullularia pullulans</name>
    <dbReference type="NCBI Taxonomy" id="5580"/>
    <lineage>
        <taxon>Eukaryota</taxon>
        <taxon>Fungi</taxon>
        <taxon>Dikarya</taxon>
        <taxon>Ascomycota</taxon>
        <taxon>Pezizomycotina</taxon>
        <taxon>Dothideomycetes</taxon>
        <taxon>Dothideomycetidae</taxon>
        <taxon>Dothideales</taxon>
        <taxon>Saccotheciaceae</taxon>
        <taxon>Aureobasidium</taxon>
    </lineage>
</organism>